<dbReference type="EMBL" id="AP026866">
    <property type="protein sequence ID" value="BDS07306.1"/>
    <property type="molecule type" value="Genomic_DNA"/>
</dbReference>
<evidence type="ECO:0000313" key="4">
    <source>
        <dbReference type="EMBL" id="BDS07306.1"/>
    </source>
</evidence>
<dbReference type="InterPro" id="IPR007157">
    <property type="entry name" value="PspA_VIPP1"/>
</dbReference>
<feature type="coiled-coil region" evidence="2">
    <location>
        <begin position="54"/>
        <end position="153"/>
    </location>
</feature>
<dbReference type="KEGG" id="osu:NT6N_23460"/>
<dbReference type="Pfam" id="PF04012">
    <property type="entry name" value="PspA_IM30"/>
    <property type="match status" value="1"/>
</dbReference>
<feature type="region of interest" description="Disordered" evidence="3">
    <location>
        <begin position="222"/>
        <end position="252"/>
    </location>
</feature>
<comment type="similarity">
    <text evidence="1">Belongs to the PspA/Vipp/IM30 family.</text>
</comment>
<protein>
    <recommendedName>
        <fullName evidence="5">PspA/IM30 family protein</fullName>
    </recommendedName>
</protein>
<evidence type="ECO:0000256" key="2">
    <source>
        <dbReference type="SAM" id="Coils"/>
    </source>
</evidence>
<dbReference type="AlphaFoldDB" id="A0AAT9FN14"/>
<name>A0AAT9FN14_9BACT</name>
<reference evidence="4" key="1">
    <citation type="submission" date="2024-07" db="EMBL/GenBank/DDBJ databases">
        <title>Complete genome sequence of Verrucomicrobiaceae bacterium NT6N.</title>
        <authorList>
            <person name="Huang C."/>
            <person name="Takami H."/>
            <person name="Hamasaki K."/>
        </authorList>
    </citation>
    <scope>NUCLEOTIDE SEQUENCE</scope>
    <source>
        <strain evidence="4">NT6N</strain>
    </source>
</reference>
<gene>
    <name evidence="4" type="ORF">NT6N_23460</name>
</gene>
<accession>A0AAT9FN14</accession>
<organism evidence="4">
    <name type="scientific">Oceaniferula spumae</name>
    <dbReference type="NCBI Taxonomy" id="2979115"/>
    <lineage>
        <taxon>Bacteria</taxon>
        <taxon>Pseudomonadati</taxon>
        <taxon>Verrucomicrobiota</taxon>
        <taxon>Verrucomicrobiia</taxon>
        <taxon>Verrucomicrobiales</taxon>
        <taxon>Verrucomicrobiaceae</taxon>
        <taxon>Oceaniferula</taxon>
    </lineage>
</organism>
<evidence type="ECO:0000256" key="1">
    <source>
        <dbReference type="ARBA" id="ARBA00043985"/>
    </source>
</evidence>
<sequence>MFKRIGNLFKGFLGLFIGGIEKRNPEALLDVEKENLRKQISEFNKGLATHAALVEKLITQTKKLDKEEKELRAKTAANLKAGNRQLAGEYAMKLQSVEKEHDEVAVQMQEAEVRYKELVKARDVSVKTAKKKIEELSRDIDDMKVHKAMAELNEMASGMVTSIGGSGDTLNRLEGMVEEERNKAAGRARVAKDSLDMGDINMKAAEEEAMAEMALADFAATEGIELEPNAKPASETPASETTKGTMGPGVSE</sequence>
<evidence type="ECO:0008006" key="5">
    <source>
        <dbReference type="Google" id="ProtNLM"/>
    </source>
</evidence>
<keyword evidence="2" id="KW-0175">Coiled coil</keyword>
<evidence type="ECO:0000256" key="3">
    <source>
        <dbReference type="SAM" id="MobiDB-lite"/>
    </source>
</evidence>
<proteinExistence type="inferred from homology"/>